<evidence type="ECO:0000313" key="2">
    <source>
        <dbReference type="Proteomes" id="UP000239757"/>
    </source>
</evidence>
<dbReference type="AlphaFoldDB" id="A0A2P5XQ60"/>
<dbReference type="EMBL" id="KZ664455">
    <property type="protein sequence ID" value="PPS05461.1"/>
    <property type="molecule type" value="Genomic_DNA"/>
</dbReference>
<protein>
    <submittedName>
        <fullName evidence="1">Uncharacterized protein</fullName>
    </submittedName>
</protein>
<name>A0A2P5XQ60_GOSBA</name>
<proteinExistence type="predicted"/>
<reference evidence="1 2" key="1">
    <citation type="submission" date="2015-01" db="EMBL/GenBank/DDBJ databases">
        <title>Genome of allotetraploid Gossypium barbadense reveals genomic plasticity and fiber elongation in cotton evolution.</title>
        <authorList>
            <person name="Chen X."/>
            <person name="Liu X."/>
            <person name="Zhao B."/>
            <person name="Zheng H."/>
            <person name="Hu Y."/>
            <person name="Lu G."/>
            <person name="Yang C."/>
            <person name="Chen J."/>
            <person name="Shan C."/>
            <person name="Zhang L."/>
            <person name="Zhou Y."/>
            <person name="Wang L."/>
            <person name="Guo W."/>
            <person name="Bai Y."/>
            <person name="Ruan J."/>
            <person name="Shangguan X."/>
            <person name="Mao Y."/>
            <person name="Jiang J."/>
            <person name="Zhu Y."/>
            <person name="Lei J."/>
            <person name="Kang H."/>
            <person name="Chen S."/>
            <person name="He X."/>
            <person name="Wang R."/>
            <person name="Wang Y."/>
            <person name="Chen J."/>
            <person name="Wang L."/>
            <person name="Yu S."/>
            <person name="Wang B."/>
            <person name="Wei J."/>
            <person name="Song S."/>
            <person name="Lu X."/>
            <person name="Gao Z."/>
            <person name="Gu W."/>
            <person name="Deng X."/>
            <person name="Ma D."/>
            <person name="Wang S."/>
            <person name="Liang W."/>
            <person name="Fang L."/>
            <person name="Cai C."/>
            <person name="Zhu X."/>
            <person name="Zhou B."/>
            <person name="Zhang Y."/>
            <person name="Chen Z."/>
            <person name="Xu S."/>
            <person name="Zhu R."/>
            <person name="Wang S."/>
            <person name="Zhang T."/>
            <person name="Zhao G."/>
        </authorList>
    </citation>
    <scope>NUCLEOTIDE SEQUENCE [LARGE SCALE GENOMIC DNA]</scope>
    <source>
        <strain evidence="2">cv. Xinhai21</strain>
        <tissue evidence="1">Leaf</tissue>
    </source>
</reference>
<sequence length="84" mass="9548">MPPSLSSHTALLSPRLYSSTRLPTSRLSMNHIIAHYTLKRSYVCTLPNFRGTHSEGIVARVNNKSRYYVEGIFAPRDAYYTTGR</sequence>
<accession>A0A2P5XQ60</accession>
<gene>
    <name evidence="1" type="ORF">GOBAR_AA15200</name>
</gene>
<dbReference type="Proteomes" id="UP000239757">
    <property type="component" value="Unassembled WGS sequence"/>
</dbReference>
<organism evidence="1 2">
    <name type="scientific">Gossypium barbadense</name>
    <name type="common">Sea Island cotton</name>
    <name type="synonym">Hibiscus barbadensis</name>
    <dbReference type="NCBI Taxonomy" id="3634"/>
    <lineage>
        <taxon>Eukaryota</taxon>
        <taxon>Viridiplantae</taxon>
        <taxon>Streptophyta</taxon>
        <taxon>Embryophyta</taxon>
        <taxon>Tracheophyta</taxon>
        <taxon>Spermatophyta</taxon>
        <taxon>Magnoliopsida</taxon>
        <taxon>eudicotyledons</taxon>
        <taxon>Gunneridae</taxon>
        <taxon>Pentapetalae</taxon>
        <taxon>rosids</taxon>
        <taxon>malvids</taxon>
        <taxon>Malvales</taxon>
        <taxon>Malvaceae</taxon>
        <taxon>Malvoideae</taxon>
        <taxon>Gossypium</taxon>
    </lineage>
</organism>
<evidence type="ECO:0000313" key="1">
    <source>
        <dbReference type="EMBL" id="PPS05461.1"/>
    </source>
</evidence>